<reference evidence="6" key="1">
    <citation type="submission" date="2018-10" db="EMBL/GenBank/DDBJ databases">
        <title>Hidden diversity of soil giant viruses.</title>
        <authorList>
            <person name="Schulz F."/>
            <person name="Alteio L."/>
            <person name="Goudeau D."/>
            <person name="Ryan E.M."/>
            <person name="Malmstrom R.R."/>
            <person name="Blanchard J."/>
            <person name="Woyke T."/>
        </authorList>
    </citation>
    <scope>NUCLEOTIDE SEQUENCE</scope>
    <source>
        <strain evidence="6">SYV1</strain>
    </source>
</reference>
<keyword evidence="4" id="KW-0812">Transmembrane</keyword>
<feature type="transmembrane region" description="Helical" evidence="4">
    <location>
        <begin position="198"/>
        <end position="222"/>
    </location>
</feature>
<dbReference type="Gene3D" id="3.30.40.10">
    <property type="entry name" value="Zinc/RING finger domain, C3HC4 (zinc finger)"/>
    <property type="match status" value="1"/>
</dbReference>
<feature type="domain" description="RING-CH-type" evidence="5">
    <location>
        <begin position="14"/>
        <end position="78"/>
    </location>
</feature>
<evidence type="ECO:0000256" key="3">
    <source>
        <dbReference type="ARBA" id="ARBA00022833"/>
    </source>
</evidence>
<dbReference type="InterPro" id="IPR013083">
    <property type="entry name" value="Znf_RING/FYVE/PHD"/>
</dbReference>
<dbReference type="EMBL" id="MK072530">
    <property type="protein sequence ID" value="AYV87090.1"/>
    <property type="molecule type" value="Genomic_DNA"/>
</dbReference>
<dbReference type="Pfam" id="PF12906">
    <property type="entry name" value="RINGv"/>
    <property type="match status" value="1"/>
</dbReference>
<evidence type="ECO:0000256" key="2">
    <source>
        <dbReference type="ARBA" id="ARBA00022771"/>
    </source>
</evidence>
<keyword evidence="3" id="KW-0862">Zinc</keyword>
<feature type="transmembrane region" description="Helical" evidence="4">
    <location>
        <begin position="98"/>
        <end position="124"/>
    </location>
</feature>
<dbReference type="PANTHER" id="PTHR46347">
    <property type="entry name" value="RING/FYVE/PHD ZINC FINGER SUPERFAMILY PROTEIN"/>
    <property type="match status" value="1"/>
</dbReference>
<sequence>MNNFSLEDETHNIHEGIEGFVCRICLENDHVKDLIAPCWCTGSQLYVHRKCLDSWRATKPNERAFTHCSVCTMKYVYQERVEESEKDIKWRTCKYRAWLALDVVTFITLFEIFMFAFSFFLQVCDSRNLALPNAFPSWFSLHLSYWLWAHLIFFAILGLIGLLCFCMGYSSSSSGSSYKSDTWICFCGDSKDGDCGVWIILGILTLIVLVVIGVFVGLFVAVKYIEEQRQKRASILYKQQQTTLDVVQDFSSNRQGLPVPGFIRV</sequence>
<protein>
    <recommendedName>
        <fullName evidence="5">RING-CH-type domain-containing protein</fullName>
    </recommendedName>
</protein>
<evidence type="ECO:0000256" key="4">
    <source>
        <dbReference type="SAM" id="Phobius"/>
    </source>
</evidence>
<dbReference type="PROSITE" id="PS51292">
    <property type="entry name" value="ZF_RING_CH"/>
    <property type="match status" value="1"/>
</dbReference>
<gene>
    <name evidence="6" type="ORF">Sylvanvirus24_5</name>
</gene>
<dbReference type="InterPro" id="IPR011016">
    <property type="entry name" value="Znf_RING-CH"/>
</dbReference>
<evidence type="ECO:0000313" key="6">
    <source>
        <dbReference type="EMBL" id="AYV87090.1"/>
    </source>
</evidence>
<feature type="transmembrane region" description="Helical" evidence="4">
    <location>
        <begin position="145"/>
        <end position="170"/>
    </location>
</feature>
<name>A0A3G5AIT5_9VIRU</name>
<keyword evidence="4" id="KW-0472">Membrane</keyword>
<dbReference type="SUPFAM" id="SSF57850">
    <property type="entry name" value="RING/U-box"/>
    <property type="match status" value="1"/>
</dbReference>
<keyword evidence="1" id="KW-0479">Metal-binding</keyword>
<accession>A0A3G5AIT5</accession>
<dbReference type="PANTHER" id="PTHR46347:SF1">
    <property type="entry name" value="RING_FYVE_PHD ZINC FINGER SUPERFAMILY PROTEIN"/>
    <property type="match status" value="1"/>
</dbReference>
<evidence type="ECO:0000256" key="1">
    <source>
        <dbReference type="ARBA" id="ARBA00022723"/>
    </source>
</evidence>
<dbReference type="SMART" id="SM00744">
    <property type="entry name" value="RINGv"/>
    <property type="match status" value="1"/>
</dbReference>
<keyword evidence="2" id="KW-0863">Zinc-finger</keyword>
<keyword evidence="4" id="KW-1133">Transmembrane helix</keyword>
<dbReference type="GO" id="GO:0008270">
    <property type="term" value="F:zinc ion binding"/>
    <property type="evidence" value="ECO:0007669"/>
    <property type="project" value="UniProtKB-KW"/>
</dbReference>
<dbReference type="CDD" id="cd16495">
    <property type="entry name" value="RING_CH-C4HC3_MARCH"/>
    <property type="match status" value="1"/>
</dbReference>
<organism evidence="6">
    <name type="scientific">Sylvanvirus sp</name>
    <dbReference type="NCBI Taxonomy" id="2487774"/>
    <lineage>
        <taxon>Viruses</taxon>
    </lineage>
</organism>
<proteinExistence type="predicted"/>
<evidence type="ECO:0000259" key="5">
    <source>
        <dbReference type="PROSITE" id="PS51292"/>
    </source>
</evidence>